<gene>
    <name evidence="2" type="ORF">ABV298_30150</name>
</gene>
<evidence type="ECO:0008006" key="3">
    <source>
        <dbReference type="Google" id="ProtNLM"/>
    </source>
</evidence>
<evidence type="ECO:0000313" key="2">
    <source>
        <dbReference type="EMBL" id="XCH24510.1"/>
    </source>
</evidence>
<name>A0AAU8FIV5_9BACT</name>
<dbReference type="AlphaFoldDB" id="A0AAU8FIV5"/>
<sequence>MKIFEIFICTGMIGDKSSPELRAVNAAKWTFSYVLSLIYFVILKLLWISFGIKIGEIMYYLLLFSTVFISWSLLNSYYYNKVNKAKKIVESNYSKGSIKLWGYIGGFIVFIAPLCLLIIGIPLVSNYKNW</sequence>
<dbReference type="EMBL" id="CP159289">
    <property type="protein sequence ID" value="XCH24510.1"/>
    <property type="molecule type" value="Genomic_DNA"/>
</dbReference>
<feature type="transmembrane region" description="Helical" evidence="1">
    <location>
        <begin position="31"/>
        <end position="52"/>
    </location>
</feature>
<keyword evidence="1" id="KW-0812">Transmembrane</keyword>
<proteinExistence type="predicted"/>
<keyword evidence="1" id="KW-0472">Membrane</keyword>
<feature type="transmembrane region" description="Helical" evidence="1">
    <location>
        <begin position="100"/>
        <end position="124"/>
    </location>
</feature>
<evidence type="ECO:0000256" key="1">
    <source>
        <dbReference type="SAM" id="Phobius"/>
    </source>
</evidence>
<protein>
    <recommendedName>
        <fullName evidence="3">DUF4234 domain-containing protein</fullName>
    </recommendedName>
</protein>
<keyword evidence="1" id="KW-1133">Transmembrane helix</keyword>
<organism evidence="2">
    <name type="scientific">Dyadobacter sp. 676</name>
    <dbReference type="NCBI Taxonomy" id="3088362"/>
    <lineage>
        <taxon>Bacteria</taxon>
        <taxon>Pseudomonadati</taxon>
        <taxon>Bacteroidota</taxon>
        <taxon>Cytophagia</taxon>
        <taxon>Cytophagales</taxon>
        <taxon>Spirosomataceae</taxon>
        <taxon>Dyadobacter</taxon>
    </lineage>
</organism>
<reference evidence="2" key="1">
    <citation type="submission" date="2024-06" db="EMBL/GenBank/DDBJ databases">
        <title>Sequencing and assembly of the genome of Dyadobacter sp. strain 676, a symbiont of Cyamopsis tetragonoloba.</title>
        <authorList>
            <person name="Guro P."/>
            <person name="Sazanova A."/>
            <person name="Kuznetsova I."/>
            <person name="Belimov A."/>
            <person name="Safronova V."/>
        </authorList>
    </citation>
    <scope>NUCLEOTIDE SEQUENCE</scope>
    <source>
        <strain evidence="2">676</strain>
    </source>
</reference>
<feature type="transmembrane region" description="Helical" evidence="1">
    <location>
        <begin position="58"/>
        <end position="79"/>
    </location>
</feature>
<dbReference type="RefSeq" id="WP_353719827.1">
    <property type="nucleotide sequence ID" value="NZ_CP159289.1"/>
</dbReference>
<accession>A0AAU8FIV5</accession>